<dbReference type="Gene3D" id="3.20.20.80">
    <property type="entry name" value="Glycosidases"/>
    <property type="match status" value="1"/>
</dbReference>
<dbReference type="AlphaFoldDB" id="A0A3B0ZT68"/>
<dbReference type="InterPro" id="IPR017853">
    <property type="entry name" value="GH"/>
</dbReference>
<evidence type="ECO:0000313" key="1">
    <source>
        <dbReference type="EMBL" id="VAW94891.1"/>
    </source>
</evidence>
<dbReference type="PROSITE" id="PS51257">
    <property type="entry name" value="PROKAR_LIPOPROTEIN"/>
    <property type="match status" value="1"/>
</dbReference>
<sequence>MKYLKYIFFINFLLLLSCGGGGGDGAADSSTPEVPTRSFYMGFTPWPYDSTLNAVNITYQKIQQHGDIVHHQIMQGIPWDEAFNSTAYPLHLENDLSGRLNQTLTGKTILLSIDSLDASRTVLASNWGENGSELRAAPWDTRNFDSPEVITAYTNFALDLIDRFNPEYFNYGTEASELILSDLDQYNRFKVFAQQVYTNIKAQYPDLKLMFSIALKHPTSAEMDLISQNLTDILPYVDVLGVSVYPYIFYNHADKGDPANLPSDWLDQVTQLAPGKAIAITETGWIAEDLVIDVFGVNVASNEMNQRNYVVRLLEESNQLNIEFVIWWSVIDFQALWDDALGQDDLAAIWRDIGLYDEMVQPRSGLADWQLYLDRPKR</sequence>
<dbReference type="EMBL" id="UOFR01000030">
    <property type="protein sequence ID" value="VAW94891.1"/>
    <property type="molecule type" value="Genomic_DNA"/>
</dbReference>
<proteinExistence type="predicted"/>
<protein>
    <recommendedName>
        <fullName evidence="2">Arabinogalactan endo-beta-1,4-galactanase</fullName>
    </recommendedName>
</protein>
<reference evidence="1" key="1">
    <citation type="submission" date="2018-06" db="EMBL/GenBank/DDBJ databases">
        <authorList>
            <person name="Zhirakovskaya E."/>
        </authorList>
    </citation>
    <scope>NUCLEOTIDE SEQUENCE</scope>
</reference>
<accession>A0A3B0ZT68</accession>
<name>A0A3B0ZT68_9ZZZZ</name>
<gene>
    <name evidence="1" type="ORF">MNBD_GAMMA21-2567</name>
</gene>
<dbReference type="SUPFAM" id="SSF51445">
    <property type="entry name" value="(Trans)glycosidases"/>
    <property type="match status" value="1"/>
</dbReference>
<organism evidence="1">
    <name type="scientific">hydrothermal vent metagenome</name>
    <dbReference type="NCBI Taxonomy" id="652676"/>
    <lineage>
        <taxon>unclassified sequences</taxon>
        <taxon>metagenomes</taxon>
        <taxon>ecological metagenomes</taxon>
    </lineage>
</organism>
<evidence type="ECO:0008006" key="2">
    <source>
        <dbReference type="Google" id="ProtNLM"/>
    </source>
</evidence>